<evidence type="ECO:0000313" key="4">
    <source>
        <dbReference type="EMBL" id="SVD38791.1"/>
    </source>
</evidence>
<dbReference type="EMBL" id="UINC01147455">
    <property type="protein sequence ID" value="SVD38791.1"/>
    <property type="molecule type" value="Genomic_DNA"/>
</dbReference>
<dbReference type="InterPro" id="IPR015240">
    <property type="entry name" value="tRNA_sdUridine_synth_fam1_C"/>
</dbReference>
<dbReference type="GO" id="GO:1990481">
    <property type="term" value="P:mRNA pseudouridine synthesis"/>
    <property type="evidence" value="ECO:0007669"/>
    <property type="project" value="TreeGrafter"/>
</dbReference>
<gene>
    <name evidence="4" type="ORF">METZ01_LOCUS391645</name>
</gene>
<dbReference type="InterPro" id="IPR014780">
    <property type="entry name" value="tRNA_psdUridine_synth_TruB"/>
</dbReference>
<dbReference type="Gene3D" id="3.30.2350.10">
    <property type="entry name" value="Pseudouridine synthase"/>
    <property type="match status" value="1"/>
</dbReference>
<sequence length="123" mass="12968">CSSGTYVRALARDLGVALGVGAHLKGLRRTAIGRFHVEDAIAVDDLVDPTLVSAGMMGPLEALPHLPTLDVDEEIAARLVHGQTVQVVEPLAQGTIAITHEGGLLAIGEFRDGTLRPRKVFVV</sequence>
<proteinExistence type="predicted"/>
<accession>A0A382UYP1</accession>
<protein>
    <recommendedName>
        <fullName evidence="5">tRNA pseudouridylate synthase B C-terminal domain-containing protein</fullName>
    </recommendedName>
</protein>
<evidence type="ECO:0008006" key="5">
    <source>
        <dbReference type="Google" id="ProtNLM"/>
    </source>
</evidence>
<evidence type="ECO:0000259" key="2">
    <source>
        <dbReference type="Pfam" id="PF09157"/>
    </source>
</evidence>
<dbReference type="InterPro" id="IPR032819">
    <property type="entry name" value="TruB_C"/>
</dbReference>
<organism evidence="4">
    <name type="scientific">marine metagenome</name>
    <dbReference type="NCBI Taxonomy" id="408172"/>
    <lineage>
        <taxon>unclassified sequences</taxon>
        <taxon>metagenomes</taxon>
        <taxon>ecological metagenomes</taxon>
    </lineage>
</organism>
<dbReference type="PANTHER" id="PTHR13767">
    <property type="entry name" value="TRNA-PSEUDOURIDINE SYNTHASE"/>
    <property type="match status" value="1"/>
</dbReference>
<feature type="non-terminal residue" evidence="4">
    <location>
        <position position="1"/>
    </location>
</feature>
<feature type="domain" description="tRNA pseudouridylate synthase B C-terminal" evidence="3">
    <location>
        <begin position="8"/>
        <end position="48"/>
    </location>
</feature>
<dbReference type="Pfam" id="PF09157">
    <property type="entry name" value="TruB-C_2"/>
    <property type="match status" value="1"/>
</dbReference>
<evidence type="ECO:0000259" key="3">
    <source>
        <dbReference type="Pfam" id="PF16198"/>
    </source>
</evidence>
<dbReference type="PANTHER" id="PTHR13767:SF2">
    <property type="entry name" value="PSEUDOURIDYLATE SYNTHASE TRUB1"/>
    <property type="match status" value="1"/>
</dbReference>
<evidence type="ECO:0000256" key="1">
    <source>
        <dbReference type="ARBA" id="ARBA00023235"/>
    </source>
</evidence>
<dbReference type="AlphaFoldDB" id="A0A382UYP1"/>
<name>A0A382UYP1_9ZZZZ</name>
<dbReference type="GO" id="GO:0006400">
    <property type="term" value="P:tRNA modification"/>
    <property type="evidence" value="ECO:0007669"/>
    <property type="project" value="TreeGrafter"/>
</dbReference>
<dbReference type="GO" id="GO:0003723">
    <property type="term" value="F:RNA binding"/>
    <property type="evidence" value="ECO:0007669"/>
    <property type="project" value="InterPro"/>
</dbReference>
<dbReference type="GO" id="GO:0009982">
    <property type="term" value="F:pseudouridine synthase activity"/>
    <property type="evidence" value="ECO:0007669"/>
    <property type="project" value="InterPro"/>
</dbReference>
<reference evidence="4" key="1">
    <citation type="submission" date="2018-05" db="EMBL/GenBank/DDBJ databases">
        <authorList>
            <person name="Lanie J.A."/>
            <person name="Ng W.-L."/>
            <person name="Kazmierczak K.M."/>
            <person name="Andrzejewski T.M."/>
            <person name="Davidsen T.M."/>
            <person name="Wayne K.J."/>
            <person name="Tettelin H."/>
            <person name="Glass J.I."/>
            <person name="Rusch D."/>
            <person name="Podicherti R."/>
            <person name="Tsui H.-C.T."/>
            <person name="Winkler M.E."/>
        </authorList>
    </citation>
    <scope>NUCLEOTIDE SEQUENCE</scope>
</reference>
<dbReference type="Gene3D" id="2.30.130.10">
    <property type="entry name" value="PUA domain"/>
    <property type="match status" value="1"/>
</dbReference>
<dbReference type="SUPFAM" id="SSF55120">
    <property type="entry name" value="Pseudouridine synthase"/>
    <property type="match status" value="1"/>
</dbReference>
<keyword evidence="1" id="KW-0413">Isomerase</keyword>
<dbReference type="Pfam" id="PF16198">
    <property type="entry name" value="TruB_C_2"/>
    <property type="match status" value="1"/>
</dbReference>
<dbReference type="InterPro" id="IPR036974">
    <property type="entry name" value="PUA_sf"/>
</dbReference>
<dbReference type="InterPro" id="IPR020103">
    <property type="entry name" value="PsdUridine_synth_cat_dom_sf"/>
</dbReference>
<feature type="domain" description="tRNA pseudouridine synthase II TruB subfamily 1 C-terminal" evidence="2">
    <location>
        <begin position="67"/>
        <end position="120"/>
    </location>
</feature>